<dbReference type="eggNOG" id="ENOG502ZAX4">
    <property type="taxonomic scope" value="Bacteria"/>
</dbReference>
<feature type="transmembrane region" description="Helical" evidence="1">
    <location>
        <begin position="382"/>
        <end position="401"/>
    </location>
</feature>
<feature type="transmembrane region" description="Helical" evidence="1">
    <location>
        <begin position="330"/>
        <end position="351"/>
    </location>
</feature>
<reference evidence="2 3" key="1">
    <citation type="submission" date="2010-04" db="EMBL/GenBank/DDBJ databases">
        <authorList>
            <person name="Muzny D."/>
            <person name="Qin X."/>
            <person name="Deng J."/>
            <person name="Jiang H."/>
            <person name="Liu Y."/>
            <person name="Qu J."/>
            <person name="Song X.-Z."/>
            <person name="Zhang L."/>
            <person name="Thornton R."/>
            <person name="Coyle M."/>
            <person name="Francisco L."/>
            <person name="Jackson L."/>
            <person name="Javaid M."/>
            <person name="Korchina V."/>
            <person name="Kovar C."/>
            <person name="Mata R."/>
            <person name="Mathew T."/>
            <person name="Ngo R."/>
            <person name="Nguyen L."/>
            <person name="Nguyen N."/>
            <person name="Okwuonu G."/>
            <person name="Ongeri F."/>
            <person name="Pham C."/>
            <person name="Simmons D."/>
            <person name="Wilczek-Boney K."/>
            <person name="Hale W."/>
            <person name="Jakkamsetti A."/>
            <person name="Pham P."/>
            <person name="Ruth R."/>
            <person name="San Lucas F."/>
            <person name="Warren J."/>
            <person name="Zhang J."/>
            <person name="Zhao Z."/>
            <person name="Zhou C."/>
            <person name="Zhu D."/>
            <person name="Lee S."/>
            <person name="Bess C."/>
            <person name="Blankenburg K."/>
            <person name="Forbes L."/>
            <person name="Fu Q."/>
            <person name="Gubbala S."/>
            <person name="Hirani K."/>
            <person name="Jayaseelan J.C."/>
            <person name="Lara F."/>
            <person name="Munidasa M."/>
            <person name="Palculict T."/>
            <person name="Patil S."/>
            <person name="Pu L.-L."/>
            <person name="Saada N."/>
            <person name="Tang L."/>
            <person name="Weissenberger G."/>
            <person name="Zhu Y."/>
            <person name="Hemphill L."/>
            <person name="Shang Y."/>
            <person name="Youmans B."/>
            <person name="Ayvaz T."/>
            <person name="Ross M."/>
            <person name="Santibanez J."/>
            <person name="Aqrawi P."/>
            <person name="Gross S."/>
            <person name="Joshi V."/>
            <person name="Fowler G."/>
            <person name="Nazareth L."/>
            <person name="Reid J."/>
            <person name="Worley K."/>
            <person name="Petrosino J."/>
            <person name="Highlander S."/>
            <person name="Gibbs R."/>
        </authorList>
    </citation>
    <scope>NUCLEOTIDE SEQUENCE [LARGE SCALE GENOMIC DNA]</scope>
    <source>
        <strain evidence="2 3">DSM 11664</strain>
    </source>
</reference>
<dbReference type="OrthoDB" id="2320684at2"/>
<dbReference type="AlphaFoldDB" id="D4YVT1"/>
<feature type="transmembrane region" description="Helical" evidence="1">
    <location>
        <begin position="193"/>
        <end position="213"/>
    </location>
</feature>
<organism evidence="2 3">
    <name type="scientific">Lactobacillus amylolyticus DSM 11664</name>
    <dbReference type="NCBI Taxonomy" id="585524"/>
    <lineage>
        <taxon>Bacteria</taxon>
        <taxon>Bacillati</taxon>
        <taxon>Bacillota</taxon>
        <taxon>Bacilli</taxon>
        <taxon>Lactobacillales</taxon>
        <taxon>Lactobacillaceae</taxon>
        <taxon>Lactobacillus</taxon>
    </lineage>
</organism>
<keyword evidence="1" id="KW-0812">Transmembrane</keyword>
<dbReference type="EMBL" id="ADNY01000066">
    <property type="protein sequence ID" value="EFG54877.1"/>
    <property type="molecule type" value="Genomic_DNA"/>
</dbReference>
<dbReference type="Proteomes" id="UP000004069">
    <property type="component" value="Unassembled WGS sequence"/>
</dbReference>
<keyword evidence="1" id="KW-0472">Membrane</keyword>
<keyword evidence="1" id="KW-1133">Transmembrane helix</keyword>
<comment type="caution">
    <text evidence="2">The sequence shown here is derived from an EMBL/GenBank/DDBJ whole genome shotgun (WGS) entry which is preliminary data.</text>
</comment>
<dbReference type="STRING" id="83683.B1745_05590"/>
<protein>
    <recommendedName>
        <fullName evidence="4">Tat pathway signal sequence domain protein</fullName>
    </recommendedName>
</protein>
<dbReference type="PATRIC" id="fig|585524.9.peg.841"/>
<dbReference type="RefSeq" id="WP_006352789.1">
    <property type="nucleotide sequence ID" value="NZ_ADNY01000066.1"/>
</dbReference>
<gene>
    <name evidence="2" type="ORF">HMPREF0493_1642</name>
</gene>
<feature type="transmembrane region" description="Helical" evidence="1">
    <location>
        <begin position="296"/>
        <end position="318"/>
    </location>
</feature>
<evidence type="ECO:0000313" key="3">
    <source>
        <dbReference type="Proteomes" id="UP000004069"/>
    </source>
</evidence>
<sequence>MKRKYFTFELKAFLLNPKNIGLIILTIVLALYFGLISAPNHHVIESVDYYKIRSEYRNYSVFLKHSEKEIEQARQPGMHYTPSDGAVAAVKTYPQVLKDDRMCLKSIKTQNWRQYVKYSMRWHQFIDYQIFYNADKNFLYPREYSSGLNYILDGHHGYSRTVYFYRGLLKSKANLNQNVIEERTALQRLQQSLQGWTVLVLLITVCFFAADVVTNDQKYRTVLKNIPLGKGTILWLKTAVVEVVVFFDFVLAFLVTILCLSPRYGLGSLNLQTTYYTGQTKVPFVTLTLGQYFCEFLMFALIIVLIAIRLTILLSLIFRNDYVAGSLSSLLVVSAKVLYFSSGMGYVYPFLKKLPMTYFTIGDSLTGNLAYLMSSPNWGFEAGILSLLICLAIIEICLLLSSKSRHIPVVR</sequence>
<evidence type="ECO:0000313" key="2">
    <source>
        <dbReference type="EMBL" id="EFG54877.1"/>
    </source>
</evidence>
<keyword evidence="3" id="KW-1185">Reference proteome</keyword>
<name>D4YVT1_9LACO</name>
<feature type="transmembrane region" description="Helical" evidence="1">
    <location>
        <begin position="234"/>
        <end position="258"/>
    </location>
</feature>
<feature type="transmembrane region" description="Helical" evidence="1">
    <location>
        <begin position="20"/>
        <end position="38"/>
    </location>
</feature>
<accession>D4YVT1</accession>
<evidence type="ECO:0000256" key="1">
    <source>
        <dbReference type="SAM" id="Phobius"/>
    </source>
</evidence>
<evidence type="ECO:0008006" key="4">
    <source>
        <dbReference type="Google" id="ProtNLM"/>
    </source>
</evidence>
<proteinExistence type="predicted"/>